<dbReference type="PROSITE" id="PS51470">
    <property type="entry name" value="FG_GAP"/>
    <property type="match status" value="3"/>
</dbReference>
<feature type="repeat" description="FG-GAP" evidence="15">
    <location>
        <begin position="584"/>
        <end position="645"/>
    </location>
</feature>
<keyword evidence="9 16" id="KW-1133">Transmembrane helix</keyword>
<name>A0A3Q2YDH3_HIPCM</name>
<keyword evidence="4" id="KW-0479">Metal-binding</keyword>
<dbReference type="PANTHER" id="PTHR23220">
    <property type="entry name" value="INTEGRIN ALPHA"/>
    <property type="match status" value="1"/>
</dbReference>
<evidence type="ECO:0000256" key="1">
    <source>
        <dbReference type="ARBA" id="ARBA00004479"/>
    </source>
</evidence>
<keyword evidence="5 16" id="KW-0732">Signal</keyword>
<dbReference type="OrthoDB" id="5317514at2759"/>
<dbReference type="STRING" id="109280.ENSHCOP00000015951"/>
<feature type="repeat" description="FG-GAP" evidence="15">
    <location>
        <begin position="522"/>
        <end position="580"/>
    </location>
</feature>
<keyword evidence="12" id="KW-1015">Disulfide bond</keyword>
<dbReference type="InterPro" id="IPR000413">
    <property type="entry name" value="Integrin_alpha"/>
</dbReference>
<comment type="similarity">
    <text evidence="2 16">Belongs to the integrin alpha chain family.</text>
</comment>
<keyword evidence="14" id="KW-0325">Glycoprotein</keyword>
<dbReference type="GO" id="GO:0033627">
    <property type="term" value="P:cell adhesion mediated by integrin"/>
    <property type="evidence" value="ECO:0007669"/>
    <property type="project" value="TreeGrafter"/>
</dbReference>
<dbReference type="InterPro" id="IPR013519">
    <property type="entry name" value="Int_alpha_beta-p"/>
</dbReference>
<dbReference type="RefSeq" id="XP_019739015.1">
    <property type="nucleotide sequence ID" value="XM_019883456.1"/>
</dbReference>
<evidence type="ECO:0000256" key="16">
    <source>
        <dbReference type="RuleBase" id="RU003762"/>
    </source>
</evidence>
<organism evidence="18 19">
    <name type="scientific">Hippocampus comes</name>
    <name type="common">Tiger tail seahorse</name>
    <dbReference type="NCBI Taxonomy" id="109280"/>
    <lineage>
        <taxon>Eukaryota</taxon>
        <taxon>Metazoa</taxon>
        <taxon>Chordata</taxon>
        <taxon>Craniata</taxon>
        <taxon>Vertebrata</taxon>
        <taxon>Euteleostomi</taxon>
        <taxon>Actinopterygii</taxon>
        <taxon>Neopterygii</taxon>
        <taxon>Teleostei</taxon>
        <taxon>Neoteleostei</taxon>
        <taxon>Acanthomorphata</taxon>
        <taxon>Syngnathiaria</taxon>
        <taxon>Syngnathiformes</taxon>
        <taxon>Syngnathoidei</taxon>
        <taxon>Syngnathidae</taxon>
        <taxon>Hippocampus</taxon>
    </lineage>
</organism>
<keyword evidence="7" id="KW-0106">Calcium</keyword>
<keyword evidence="19" id="KW-1185">Reference proteome</keyword>
<dbReference type="InterPro" id="IPR036465">
    <property type="entry name" value="vWFA_dom_sf"/>
</dbReference>
<dbReference type="InterPro" id="IPR013649">
    <property type="entry name" value="Integrin_alpha_Ig-like_1"/>
</dbReference>
<dbReference type="Ensembl" id="ENSHCOT00000028273.1">
    <property type="protein sequence ID" value="ENSHCOP00000015951.1"/>
    <property type="gene ID" value="ENSHCOG00000019638.1"/>
</dbReference>
<feature type="repeat" description="FG-GAP" evidence="15">
    <location>
        <begin position="458"/>
        <end position="518"/>
    </location>
</feature>
<evidence type="ECO:0000256" key="15">
    <source>
        <dbReference type="PROSITE-ProRule" id="PRU00803"/>
    </source>
</evidence>
<keyword evidence="3 16" id="KW-0812">Transmembrane</keyword>
<evidence type="ECO:0000313" key="19">
    <source>
        <dbReference type="Proteomes" id="UP000264820"/>
    </source>
</evidence>
<evidence type="ECO:0000256" key="10">
    <source>
        <dbReference type="ARBA" id="ARBA00023037"/>
    </source>
</evidence>
<dbReference type="GO" id="GO:0007160">
    <property type="term" value="P:cell-matrix adhesion"/>
    <property type="evidence" value="ECO:0007669"/>
    <property type="project" value="TreeGrafter"/>
</dbReference>
<evidence type="ECO:0000256" key="2">
    <source>
        <dbReference type="ARBA" id="ARBA00008054"/>
    </source>
</evidence>
<keyword evidence="13 16" id="KW-0675">Receptor</keyword>
<dbReference type="GO" id="GO:0005178">
    <property type="term" value="F:integrin binding"/>
    <property type="evidence" value="ECO:0007669"/>
    <property type="project" value="TreeGrafter"/>
</dbReference>
<comment type="subcellular location">
    <subcellularLocation>
        <location evidence="1 16">Membrane</location>
        <topology evidence="1 16">Single-pass type I membrane protein</topology>
    </subcellularLocation>
</comment>
<evidence type="ECO:0000256" key="8">
    <source>
        <dbReference type="ARBA" id="ARBA00022889"/>
    </source>
</evidence>
<dbReference type="Gene3D" id="2.60.40.1530">
    <property type="entry name" value="ntegrin, alpha v. Chain A, domain 4"/>
    <property type="match status" value="1"/>
</dbReference>
<dbReference type="Pfam" id="PF00092">
    <property type="entry name" value="VWA"/>
    <property type="match status" value="1"/>
</dbReference>
<dbReference type="InterPro" id="IPR048633">
    <property type="entry name" value="ITGAX-like_Ig_3"/>
</dbReference>
<dbReference type="OMA" id="EITGDRW"/>
<evidence type="ECO:0000259" key="17">
    <source>
        <dbReference type="PROSITE" id="PS50234"/>
    </source>
</evidence>
<reference evidence="18" key="2">
    <citation type="submission" date="2025-09" db="UniProtKB">
        <authorList>
            <consortium name="Ensembl"/>
        </authorList>
    </citation>
    <scope>IDENTIFICATION</scope>
</reference>
<dbReference type="InterPro" id="IPR013517">
    <property type="entry name" value="FG-GAP"/>
</dbReference>
<evidence type="ECO:0000256" key="6">
    <source>
        <dbReference type="ARBA" id="ARBA00022737"/>
    </source>
</evidence>
<feature type="signal peptide" evidence="16">
    <location>
        <begin position="1"/>
        <end position="21"/>
    </location>
</feature>
<dbReference type="SUPFAM" id="SSF69318">
    <property type="entry name" value="Integrin alpha N-terminal domain"/>
    <property type="match status" value="1"/>
</dbReference>
<dbReference type="SMART" id="SM00191">
    <property type="entry name" value="Int_alpha"/>
    <property type="match status" value="5"/>
</dbReference>
<dbReference type="Pfam" id="PF21520">
    <property type="entry name" value="ITGAX-like_Ig_3"/>
    <property type="match status" value="1"/>
</dbReference>
<dbReference type="Gene3D" id="2.60.40.1460">
    <property type="entry name" value="Integrin domains. Chain A, domain 2"/>
    <property type="match status" value="1"/>
</dbReference>
<proteinExistence type="inferred from homology"/>
<evidence type="ECO:0000256" key="14">
    <source>
        <dbReference type="ARBA" id="ARBA00023180"/>
    </source>
</evidence>
<evidence type="ECO:0000256" key="12">
    <source>
        <dbReference type="ARBA" id="ARBA00023157"/>
    </source>
</evidence>
<dbReference type="GeneID" id="109523946"/>
<dbReference type="PANTHER" id="PTHR23220:SF118">
    <property type="entry name" value="INTEGRIN ALPHA-X"/>
    <property type="match status" value="1"/>
</dbReference>
<dbReference type="InterPro" id="IPR032695">
    <property type="entry name" value="Integrin_dom_sf"/>
</dbReference>
<keyword evidence="11 16" id="KW-0472">Membrane</keyword>
<dbReference type="Proteomes" id="UP000264820">
    <property type="component" value="Unplaced"/>
</dbReference>
<evidence type="ECO:0000256" key="5">
    <source>
        <dbReference type="ARBA" id="ARBA00022729"/>
    </source>
</evidence>
<dbReference type="GO" id="GO:0098609">
    <property type="term" value="P:cell-cell adhesion"/>
    <property type="evidence" value="ECO:0007669"/>
    <property type="project" value="TreeGrafter"/>
</dbReference>
<sequence length="1159" mass="126525">MTARFGFDTFLSCCCLGALQCSHTMDWLTSTAIFMTVLKSTLGFNIDPVAWKTLRNPAESFGYQIVQRQANLLVSAPLDQDSQDRRGTIWKCSTESCTALPISVPDFAVNMSLGLTMTLDPSTGAAMACGPTIPKDCGSITMYNGACLQIDRMDGVGAPLPPSLDVCKNQADIAFLLDGSGSVAAESFRQMKTFVSNLIGSFLDKDSQFAVVQFSNNPTIHNYFYNFNVNSWRNYINGIKQIRGGTNTARAIQSVVDHVFVASRGSRPNVKKILIVITDGESGDHHNLPSALTAAERKNIGRFAIGVGRAFKNENAKQELNAIASSPSAKHVFQVENFAALEAIRETLQDSIFAIEGSQSSGETLKLEMAQQGFSAAYVPGGIQIAAVGANEWRGGFQTYTDQGASAYLPMSIAPDSYLGYSLTVAQTRNARLTVVGAPRYLHRGVVMVISQNRLEQTIDPFQWQYQIGEYFGAVVCAMDVNGDASTDVILISAPMFAEEDREGRVYACTMIGLKVECRFDSPVVLRGVRSPRARFGSSLAILPDLNSDGLNDLAVGAPLEDDGQGAVYVFHSERTGISTTFSQRIAGSELRSGLRFFGMSISQSSADLSGDNLPDFAVGSKGTVTLLRSKPIVTVESMLSYAPIQVSTKNADCNKPKNFVAEICFVMIALSSVPTAKARVNYTLTLDATRKAPNNRGYISEDNREKSGTRILDLAAAQCFNVNFFIEPCPEDALNPLYNELRFTFEGLPAAANALSPSLAAQAQTANIHPLAFEINCGLDKQCVDNLQLDFNFSRSSEVRVGIDELLNVTVSVENLGEDAYNALVVLTYPAEFSFRKFAVLQGRIECNSLDSESGLSRGKTDCTVDKPILRSNTSAVFVVSYGIETNSRLDSRISVTANATSSNQRHSALSQLYKEKDIGVKYSIFVTMESSLSYVNFTFGKNDVQKTVEQTVLVSNNVRAFHVTVVIRVPVKLGEKDIWANLSSLQIPDCQYSNDEQANVSDWRGHLQKNKILDCSVATCRVFKCPRFMGRLEGKRYKISANMSSAWIQQIGLDRAKFILTTTASLEYDENQYIFFSPSSNNDPPARKIETEVEVYPQPDFTKEIVGGSLGGLAILVLLSVVLYKAGFFKSKYKEMINDADGADTGGPVHDERALTQ</sequence>
<dbReference type="PROSITE" id="PS50234">
    <property type="entry name" value="VWFA"/>
    <property type="match status" value="1"/>
</dbReference>
<dbReference type="Gene3D" id="3.40.50.410">
    <property type="entry name" value="von Willebrand factor, type A domain"/>
    <property type="match status" value="1"/>
</dbReference>
<dbReference type="SUPFAM" id="SSF53300">
    <property type="entry name" value="vWA-like"/>
    <property type="match status" value="1"/>
</dbReference>
<evidence type="ECO:0000256" key="13">
    <source>
        <dbReference type="ARBA" id="ARBA00023170"/>
    </source>
</evidence>
<dbReference type="AlphaFoldDB" id="A0A3Q2YDH3"/>
<dbReference type="InterPro" id="IPR002035">
    <property type="entry name" value="VWF_A"/>
</dbReference>
<dbReference type="GO" id="GO:0046872">
    <property type="term" value="F:metal ion binding"/>
    <property type="evidence" value="ECO:0007669"/>
    <property type="project" value="UniProtKB-KW"/>
</dbReference>
<dbReference type="Pfam" id="PF01839">
    <property type="entry name" value="FG-GAP"/>
    <property type="match status" value="1"/>
</dbReference>
<keyword evidence="6" id="KW-0677">Repeat</keyword>
<dbReference type="GO" id="GO:0008305">
    <property type="term" value="C:integrin complex"/>
    <property type="evidence" value="ECO:0007669"/>
    <property type="project" value="InterPro"/>
</dbReference>
<dbReference type="SMART" id="SM00327">
    <property type="entry name" value="VWA"/>
    <property type="match status" value="1"/>
</dbReference>
<feature type="chain" id="PRO_5018376711" evidence="16">
    <location>
        <begin position="22"/>
        <end position="1159"/>
    </location>
</feature>
<dbReference type="GO" id="GO:0009897">
    <property type="term" value="C:external side of plasma membrane"/>
    <property type="evidence" value="ECO:0007669"/>
    <property type="project" value="TreeGrafter"/>
</dbReference>
<dbReference type="GO" id="GO:0007229">
    <property type="term" value="P:integrin-mediated signaling pathway"/>
    <property type="evidence" value="ECO:0007669"/>
    <property type="project" value="UniProtKB-KW"/>
</dbReference>
<dbReference type="PRINTS" id="PR01185">
    <property type="entry name" value="INTEGRINA"/>
</dbReference>
<keyword evidence="10 16" id="KW-0401">Integrin</keyword>
<accession>A0A3Q2YDH3</accession>
<dbReference type="SUPFAM" id="SSF69179">
    <property type="entry name" value="Integrin domains"/>
    <property type="match status" value="2"/>
</dbReference>
<dbReference type="Pfam" id="PF20805">
    <property type="entry name" value="Integrin_A_Ig_2"/>
    <property type="match status" value="1"/>
</dbReference>
<keyword evidence="8 16" id="KW-0130">Cell adhesion</keyword>
<dbReference type="InterPro" id="IPR048285">
    <property type="entry name" value="Integrin_alpha_Ig-like_2"/>
</dbReference>
<dbReference type="GeneTree" id="ENSGT00940000154838"/>
<protein>
    <submittedName>
        <fullName evidence="18">Integrin alpha-M-like</fullName>
    </submittedName>
</protein>
<evidence type="ECO:0000313" key="18">
    <source>
        <dbReference type="Ensembl" id="ENSHCOP00000015951.1"/>
    </source>
</evidence>
<dbReference type="Gene3D" id="1.20.5.930">
    <property type="entry name" value="Bicelle-embedded integrin alpha(iib) transmembrane segment"/>
    <property type="match status" value="1"/>
</dbReference>
<feature type="transmembrane region" description="Helical" evidence="16">
    <location>
        <begin position="1107"/>
        <end position="1126"/>
    </location>
</feature>
<dbReference type="Pfam" id="PF08441">
    <property type="entry name" value="Integrin_A_Ig_1"/>
    <property type="match status" value="1"/>
</dbReference>
<evidence type="ECO:0000256" key="3">
    <source>
        <dbReference type="ARBA" id="ARBA00022692"/>
    </source>
</evidence>
<dbReference type="Gene3D" id="2.130.10.130">
    <property type="entry name" value="Integrin alpha, N-terminal"/>
    <property type="match status" value="1"/>
</dbReference>
<evidence type="ECO:0000256" key="11">
    <source>
        <dbReference type="ARBA" id="ARBA00023136"/>
    </source>
</evidence>
<evidence type="ECO:0000256" key="9">
    <source>
        <dbReference type="ARBA" id="ARBA00022989"/>
    </source>
</evidence>
<evidence type="ECO:0000256" key="4">
    <source>
        <dbReference type="ARBA" id="ARBA00022723"/>
    </source>
</evidence>
<dbReference type="PRINTS" id="PR00453">
    <property type="entry name" value="VWFADOMAIN"/>
</dbReference>
<dbReference type="Gene3D" id="2.60.40.1510">
    <property type="entry name" value="ntegrin, alpha v. Chain A, domain 3"/>
    <property type="match status" value="1"/>
</dbReference>
<evidence type="ECO:0000256" key="7">
    <source>
        <dbReference type="ARBA" id="ARBA00022837"/>
    </source>
</evidence>
<feature type="domain" description="VWFA" evidence="17">
    <location>
        <begin position="172"/>
        <end position="348"/>
    </location>
</feature>
<dbReference type="KEGG" id="hcq:109523946"/>
<reference evidence="18" key="1">
    <citation type="submission" date="2025-08" db="UniProtKB">
        <authorList>
            <consortium name="Ensembl"/>
        </authorList>
    </citation>
    <scope>IDENTIFICATION</scope>
</reference>
<dbReference type="InterPro" id="IPR028994">
    <property type="entry name" value="Integrin_alpha_N"/>
</dbReference>